<accession>A0ABD1XFC6</accession>
<comment type="caution">
    <text evidence="1">The sequence shown here is derived from an EMBL/GenBank/DDBJ whole genome shotgun (WGS) entry which is preliminary data.</text>
</comment>
<reference evidence="1 2" key="1">
    <citation type="submission" date="2024-09" db="EMBL/GenBank/DDBJ databases">
        <title>Chromosome-scale assembly of Riccia fluitans.</title>
        <authorList>
            <person name="Paukszto L."/>
            <person name="Sawicki J."/>
            <person name="Karawczyk K."/>
            <person name="Piernik-Szablinska J."/>
            <person name="Szczecinska M."/>
            <person name="Mazdziarz M."/>
        </authorList>
    </citation>
    <scope>NUCLEOTIDE SEQUENCE [LARGE SCALE GENOMIC DNA]</scope>
    <source>
        <strain evidence="1">Rf_01</strain>
        <tissue evidence="1">Aerial parts of the thallus</tissue>
    </source>
</reference>
<dbReference type="AlphaFoldDB" id="A0ABD1XFC6"/>
<sequence length="87" mass="9946">MEFVSHYADNGRVKLERYLKSFEVAMKMANITDSVRMIEMFGMMLCGEAVDFIDDVKLEATQPDHSFKLNSSCAIEEDRTTSLLCIK</sequence>
<evidence type="ECO:0008006" key="3">
    <source>
        <dbReference type="Google" id="ProtNLM"/>
    </source>
</evidence>
<gene>
    <name evidence="1" type="ORF">R1flu_026027</name>
</gene>
<dbReference type="EMBL" id="JBHFFA010000008">
    <property type="protein sequence ID" value="KAL2607454.1"/>
    <property type="molecule type" value="Genomic_DNA"/>
</dbReference>
<name>A0ABD1XFC6_9MARC</name>
<evidence type="ECO:0000313" key="2">
    <source>
        <dbReference type="Proteomes" id="UP001605036"/>
    </source>
</evidence>
<protein>
    <recommendedName>
        <fullName evidence="3">Retrotransposon gag domain-containing protein</fullName>
    </recommendedName>
</protein>
<organism evidence="1 2">
    <name type="scientific">Riccia fluitans</name>
    <dbReference type="NCBI Taxonomy" id="41844"/>
    <lineage>
        <taxon>Eukaryota</taxon>
        <taxon>Viridiplantae</taxon>
        <taxon>Streptophyta</taxon>
        <taxon>Embryophyta</taxon>
        <taxon>Marchantiophyta</taxon>
        <taxon>Marchantiopsida</taxon>
        <taxon>Marchantiidae</taxon>
        <taxon>Marchantiales</taxon>
        <taxon>Ricciaceae</taxon>
        <taxon>Riccia</taxon>
    </lineage>
</organism>
<dbReference type="Proteomes" id="UP001605036">
    <property type="component" value="Unassembled WGS sequence"/>
</dbReference>
<evidence type="ECO:0000313" key="1">
    <source>
        <dbReference type="EMBL" id="KAL2607454.1"/>
    </source>
</evidence>
<proteinExistence type="predicted"/>
<keyword evidence="2" id="KW-1185">Reference proteome</keyword>